<evidence type="ECO:0000256" key="1">
    <source>
        <dbReference type="SAM" id="Phobius"/>
    </source>
</evidence>
<evidence type="ECO:0000313" key="2">
    <source>
        <dbReference type="EMBL" id="AJZ73104.1"/>
    </source>
</evidence>
<organism evidence="2">
    <name type="scientific">Venturia canescens</name>
    <dbReference type="NCBI Taxonomy" id="32260"/>
    <lineage>
        <taxon>Eukaryota</taxon>
        <taxon>Metazoa</taxon>
        <taxon>Ecdysozoa</taxon>
        <taxon>Arthropoda</taxon>
        <taxon>Hexapoda</taxon>
        <taxon>Insecta</taxon>
        <taxon>Pterygota</taxon>
        <taxon>Neoptera</taxon>
        <taxon>Endopterygota</taxon>
        <taxon>Hymenoptera</taxon>
        <taxon>Apocrita</taxon>
        <taxon>Ichneumonoidea</taxon>
        <taxon>Ichneumonidae</taxon>
        <taxon>Campopleginae</taxon>
        <taxon>Dusona group</taxon>
        <taxon>Venturia</taxon>
    </lineage>
</organism>
<keyword evidence="1" id="KW-0472">Membrane</keyword>
<reference evidence="2" key="1">
    <citation type="journal article" date="2015" name="Sci. Adv.">
        <title>Recurrent DNA virus domestication leading to different parasite virulence strategies.</title>
        <authorList>
            <person name="Pichon A."/>
            <person name="Bezier A."/>
            <person name="Urbach S."/>
            <person name="Aury J.M."/>
            <person name="Jouan V."/>
            <person name="Ravallec M."/>
            <person name="Guy J."/>
            <person name="Cousserans F."/>
            <person name="Theze J."/>
            <person name="Gauthier J."/>
            <person name="Demettre E."/>
            <person name="Schmieder S."/>
            <person name="Wurmser F."/>
            <person name="Sibut V."/>
            <person name="Poirie M."/>
            <person name="Colinet D."/>
            <person name="da Silva C."/>
            <person name="Couloux A."/>
            <person name="Barbe V."/>
            <person name="Drezen J.M."/>
            <person name="Volkoff A.N."/>
        </authorList>
    </citation>
    <scope>NUCLEOTIDE SEQUENCE</scope>
</reference>
<dbReference type="EMBL" id="KP972595">
    <property type="protein sequence ID" value="AJZ73104.1"/>
    <property type="molecule type" value="Genomic_DNA"/>
</dbReference>
<protein>
    <submittedName>
        <fullName evidence="2">Ac81-like.2</fullName>
    </submittedName>
</protein>
<feature type="transmembrane region" description="Helical" evidence="1">
    <location>
        <begin position="104"/>
        <end position="124"/>
    </location>
</feature>
<proteinExistence type="predicted"/>
<dbReference type="AlphaFoldDB" id="A0A0U1ZID2"/>
<accession>A0A0U1ZID2</accession>
<sequence length="168" mass="19199">MYNLGGKNSKRSSEKTYSIEVRCQAEHSAWGFSDHYFLVIGNLEYHLGVYVKGSILPVNSTKGSHLVCEKTVCKECYTRIVNLYESKEDKRLFGFYPLINCESLVTGFSSQAMFMAFLPFIAVLALSGRFLYAILLTLVGFTMYFACSKYVFSRTQKVSCRHLTQREK</sequence>
<keyword evidence="1" id="KW-1133">Transmembrane helix</keyword>
<dbReference type="InterPro" id="IPR008563">
    <property type="entry name" value="AcMNPV_AC81"/>
</dbReference>
<name>A0A0U1ZID2_9HYME</name>
<dbReference type="Pfam" id="PF05820">
    <property type="entry name" value="Ac81"/>
    <property type="match status" value="1"/>
</dbReference>
<feature type="transmembrane region" description="Helical" evidence="1">
    <location>
        <begin position="130"/>
        <end position="152"/>
    </location>
</feature>
<keyword evidence="1" id="KW-0812">Transmembrane</keyword>